<sequence>MDLAERPPQVPAKVGNRYRGPWKAQLADRTLRPVECEVARLLLSKKKVALYNEKKCVRSEQADDDSDLADDGGECTAGAESDVEELSHSGLTEDSEESGGDGGGVVGKTGKGESGGRTPGDSGGSRKPSRNQVGERSAPTSPVTEAKQATEI</sequence>
<dbReference type="Proteomes" id="UP000435112">
    <property type="component" value="Unassembled WGS sequence"/>
</dbReference>
<evidence type="ECO:0000313" key="2">
    <source>
        <dbReference type="EMBL" id="KAE8998203.1"/>
    </source>
</evidence>
<name>A0A6A3K2G2_9STRA</name>
<proteinExistence type="predicted"/>
<organism evidence="2 3">
    <name type="scientific">Phytophthora rubi</name>
    <dbReference type="NCBI Taxonomy" id="129364"/>
    <lineage>
        <taxon>Eukaryota</taxon>
        <taxon>Sar</taxon>
        <taxon>Stramenopiles</taxon>
        <taxon>Oomycota</taxon>
        <taxon>Peronosporomycetes</taxon>
        <taxon>Peronosporales</taxon>
        <taxon>Peronosporaceae</taxon>
        <taxon>Phytophthora</taxon>
    </lineage>
</organism>
<feature type="compositionally biased region" description="Acidic residues" evidence="1">
    <location>
        <begin position="62"/>
        <end position="73"/>
    </location>
</feature>
<protein>
    <submittedName>
        <fullName evidence="2">Uncharacterized protein</fullName>
    </submittedName>
</protein>
<dbReference type="AlphaFoldDB" id="A0A6A3K2G2"/>
<feature type="region of interest" description="Disordered" evidence="1">
    <location>
        <begin position="53"/>
        <end position="152"/>
    </location>
</feature>
<reference evidence="2 3" key="1">
    <citation type="submission" date="2018-09" db="EMBL/GenBank/DDBJ databases">
        <title>Genomic investigation of the strawberry pathogen Phytophthora fragariae indicates pathogenicity is determined by transcriptional variation in three key races.</title>
        <authorList>
            <person name="Adams T.M."/>
            <person name="Armitage A.D."/>
            <person name="Sobczyk M.K."/>
            <person name="Bates H.J."/>
            <person name="Dunwell J.M."/>
            <person name="Nellist C.F."/>
            <person name="Harrison R.J."/>
        </authorList>
    </citation>
    <scope>NUCLEOTIDE SEQUENCE [LARGE SCALE GENOMIC DNA]</scope>
    <source>
        <strain evidence="2 3">SCRP324</strain>
    </source>
</reference>
<feature type="compositionally biased region" description="Gly residues" evidence="1">
    <location>
        <begin position="100"/>
        <end position="123"/>
    </location>
</feature>
<evidence type="ECO:0000256" key="1">
    <source>
        <dbReference type="SAM" id="MobiDB-lite"/>
    </source>
</evidence>
<dbReference type="EMBL" id="QXFU01001642">
    <property type="protein sequence ID" value="KAE8998203.1"/>
    <property type="molecule type" value="Genomic_DNA"/>
</dbReference>
<gene>
    <name evidence="2" type="ORF">PR002_g18800</name>
</gene>
<feature type="compositionally biased region" description="Polar residues" evidence="1">
    <location>
        <begin position="130"/>
        <end position="143"/>
    </location>
</feature>
<accession>A0A6A3K2G2</accession>
<comment type="caution">
    <text evidence="2">The sequence shown here is derived from an EMBL/GenBank/DDBJ whole genome shotgun (WGS) entry which is preliminary data.</text>
</comment>
<evidence type="ECO:0000313" key="3">
    <source>
        <dbReference type="Proteomes" id="UP000435112"/>
    </source>
</evidence>